<evidence type="ECO:0000256" key="4">
    <source>
        <dbReference type="PROSITE-ProRule" id="PRU10141"/>
    </source>
</evidence>
<feature type="binding site" evidence="4">
    <location>
        <position position="45"/>
    </location>
    <ligand>
        <name>ATP</name>
        <dbReference type="ChEBI" id="CHEBI:30616"/>
    </ligand>
</feature>
<dbReference type="Proteomes" id="UP001470230">
    <property type="component" value="Unassembled WGS sequence"/>
</dbReference>
<dbReference type="InterPro" id="IPR011009">
    <property type="entry name" value="Kinase-like_dom_sf"/>
</dbReference>
<dbReference type="InterPro" id="IPR001245">
    <property type="entry name" value="Ser-Thr/Tyr_kinase_cat_dom"/>
</dbReference>
<dbReference type="SMART" id="SM00220">
    <property type="entry name" value="S_TKc"/>
    <property type="match status" value="1"/>
</dbReference>
<keyword evidence="1" id="KW-0808">Transferase</keyword>
<dbReference type="SUPFAM" id="SSF81901">
    <property type="entry name" value="HCP-like"/>
    <property type="match status" value="2"/>
</dbReference>
<evidence type="ECO:0000256" key="1">
    <source>
        <dbReference type="ARBA" id="ARBA00022527"/>
    </source>
</evidence>
<dbReference type="PROSITE" id="PS50011">
    <property type="entry name" value="PROTEIN_KINASE_DOM"/>
    <property type="match status" value="1"/>
</dbReference>
<name>A0ABR2GUP2_9EUKA</name>
<dbReference type="Gene3D" id="1.10.510.10">
    <property type="entry name" value="Transferase(Phosphotransferase) domain 1"/>
    <property type="match status" value="1"/>
</dbReference>
<dbReference type="InterPro" id="IPR011990">
    <property type="entry name" value="TPR-like_helical_dom_sf"/>
</dbReference>
<dbReference type="CDD" id="cd13999">
    <property type="entry name" value="STKc_MAP3K-like"/>
    <property type="match status" value="1"/>
</dbReference>
<dbReference type="PROSITE" id="PS00107">
    <property type="entry name" value="PROTEIN_KINASE_ATP"/>
    <property type="match status" value="1"/>
</dbReference>
<gene>
    <name evidence="6" type="ORF">M9Y10_036194</name>
</gene>
<accession>A0ABR2GUP2</accession>
<dbReference type="PANTHER" id="PTHR44329:SF214">
    <property type="entry name" value="PROTEIN KINASE DOMAIN-CONTAINING PROTEIN"/>
    <property type="match status" value="1"/>
</dbReference>
<dbReference type="InterPro" id="IPR051681">
    <property type="entry name" value="Ser/Thr_Kinases-Pseudokinases"/>
</dbReference>
<feature type="domain" description="Protein kinase" evidence="5">
    <location>
        <begin position="12"/>
        <end position="287"/>
    </location>
</feature>
<comment type="caution">
    <text evidence="6">The sequence shown here is derived from an EMBL/GenBank/DDBJ whole genome shotgun (WGS) entry which is preliminary data.</text>
</comment>
<dbReference type="SMART" id="SM00671">
    <property type="entry name" value="SEL1"/>
    <property type="match status" value="8"/>
</dbReference>
<dbReference type="Pfam" id="PF08238">
    <property type="entry name" value="Sel1"/>
    <property type="match status" value="8"/>
</dbReference>
<reference evidence="6 7" key="1">
    <citation type="submission" date="2024-04" db="EMBL/GenBank/DDBJ databases">
        <title>Tritrichomonas musculus Genome.</title>
        <authorList>
            <person name="Alves-Ferreira E."/>
            <person name="Grigg M."/>
            <person name="Lorenzi H."/>
            <person name="Galac M."/>
        </authorList>
    </citation>
    <scope>NUCLEOTIDE SEQUENCE [LARGE SCALE GENOMIC DNA]</scope>
    <source>
        <strain evidence="6 7">EAF2021</strain>
    </source>
</reference>
<keyword evidence="1" id="KW-0723">Serine/threonine-protein kinase</keyword>
<dbReference type="InterPro" id="IPR008271">
    <property type="entry name" value="Ser/Thr_kinase_AS"/>
</dbReference>
<dbReference type="InterPro" id="IPR017441">
    <property type="entry name" value="Protein_kinase_ATP_BS"/>
</dbReference>
<evidence type="ECO:0000259" key="5">
    <source>
        <dbReference type="PROSITE" id="PS50011"/>
    </source>
</evidence>
<organism evidence="6 7">
    <name type="scientific">Tritrichomonas musculus</name>
    <dbReference type="NCBI Taxonomy" id="1915356"/>
    <lineage>
        <taxon>Eukaryota</taxon>
        <taxon>Metamonada</taxon>
        <taxon>Parabasalia</taxon>
        <taxon>Tritrichomonadida</taxon>
        <taxon>Tritrichomonadidae</taxon>
        <taxon>Tritrichomonas</taxon>
    </lineage>
</organism>
<keyword evidence="2 4" id="KW-0547">Nucleotide-binding</keyword>
<dbReference type="PRINTS" id="PR00109">
    <property type="entry name" value="TYRKINASE"/>
</dbReference>
<dbReference type="Gene3D" id="1.25.40.10">
    <property type="entry name" value="Tetratricopeptide repeat domain"/>
    <property type="match status" value="2"/>
</dbReference>
<dbReference type="Pfam" id="PF00069">
    <property type="entry name" value="Pkinase"/>
    <property type="match status" value="1"/>
</dbReference>
<dbReference type="EMBL" id="JAPFFF010000058">
    <property type="protein sequence ID" value="KAK8837660.1"/>
    <property type="molecule type" value="Genomic_DNA"/>
</dbReference>
<keyword evidence="7" id="KW-1185">Reference proteome</keyword>
<evidence type="ECO:0000313" key="6">
    <source>
        <dbReference type="EMBL" id="KAK8837660.1"/>
    </source>
</evidence>
<protein>
    <recommendedName>
        <fullName evidence="5">Protein kinase domain-containing protein</fullName>
    </recommendedName>
</protein>
<keyword evidence="3 4" id="KW-0067">ATP-binding</keyword>
<dbReference type="PROSITE" id="PS00108">
    <property type="entry name" value="PROTEIN_KINASE_ST"/>
    <property type="match status" value="1"/>
</dbReference>
<sequence length="849" mass="97027">MTENNFLNLKRYEVKKQIGEGSFGKVYIVQDKKTKQIYAAKIAKKKVEKENPKEMLNISREVNIISKIRHPSILQFIGYSPISFNKKSKPVIITEFSPNGTLKDILDLERKNKTVSGLDNTKKLIIIYGIANGMAYLHENSIIHRDLKPDNIFLDDYLCPKIADFGLSKINNESLSISSLKTTKGELKGTPLYISPEIWISQEYSFAGDVYAYSLIMYEILTGEQPFQGYNMLQLLADVGRKGKRPEFKKKIPESFKNLITSCWSQLPKDRPTFDQIIEQLKNDPSFIFEGVVREDYLSYIEFIEKSKISFDSNKKIIHLSDIVNNKSKTYQKVSINTNKKIKKELKKIVEVDKIQEEEKITESEPKTTNKLKFVSNSTFNSLDEINQKLVLDAENGDERSILTVAENFIEGINEFPKETETGSKYYEYCISLKNVEAMEKYGILLYQGEKVPKNENKAIEILSEAAEEHNNLNSKIQLSKIILSHESFDIDESNEDINYVLAKRYLKEAADSGHIESILRYAELSQKEKKSKFGEIHCDMIESFNYYKKAADLEDPEGIALYGELIETGIALTKPDPEEAIKYYKKSYDMGSMTGCALLGAALYSGIGGLIKNEEDGEKLINLSKENNNLYGFRKFVVLLIHDQKEQFLHFKKMIELKDPLAFFNLGICYNNGRGVEKDIQLGIKYLERGIQEGYNRGALILGMNYKEGIPEINIQPDREKAKKYLKYCVDKGYVDAICVYVFLLMEDPNLNDYLDEFERALQIGANAEDANCLYLYANFLFTGIVIPKNLKKSAKYAKMAADAGEKQAMTLYANMLKKGLGVEKDEKEAMKYTLMAKDESNEDCLIQ</sequence>
<keyword evidence="1" id="KW-0418">Kinase</keyword>
<dbReference type="PANTHER" id="PTHR44329">
    <property type="entry name" value="SERINE/THREONINE-PROTEIN KINASE TNNI3K-RELATED"/>
    <property type="match status" value="1"/>
</dbReference>
<evidence type="ECO:0000313" key="7">
    <source>
        <dbReference type="Proteomes" id="UP001470230"/>
    </source>
</evidence>
<dbReference type="InterPro" id="IPR006597">
    <property type="entry name" value="Sel1-like"/>
</dbReference>
<dbReference type="SUPFAM" id="SSF56112">
    <property type="entry name" value="Protein kinase-like (PK-like)"/>
    <property type="match status" value="1"/>
</dbReference>
<dbReference type="InterPro" id="IPR000719">
    <property type="entry name" value="Prot_kinase_dom"/>
</dbReference>
<evidence type="ECO:0000256" key="3">
    <source>
        <dbReference type="ARBA" id="ARBA00022840"/>
    </source>
</evidence>
<proteinExistence type="predicted"/>
<evidence type="ECO:0000256" key="2">
    <source>
        <dbReference type="ARBA" id="ARBA00022741"/>
    </source>
</evidence>